<dbReference type="InterPro" id="IPR027417">
    <property type="entry name" value="P-loop_NTPase"/>
</dbReference>
<name>F2RFW3_STRVP</name>
<dbReference type="Gene3D" id="3.40.50.300">
    <property type="entry name" value="P-loop containing nucleotide triphosphate hydrolases"/>
    <property type="match status" value="1"/>
</dbReference>
<dbReference type="Pfam" id="PF13481">
    <property type="entry name" value="AAA_25"/>
    <property type="match status" value="1"/>
</dbReference>
<dbReference type="SUPFAM" id="SSF52540">
    <property type="entry name" value="P-loop containing nucleoside triphosphate hydrolases"/>
    <property type="match status" value="1"/>
</dbReference>
<dbReference type="HOGENOM" id="CLU_039599_0_0_11"/>
<reference evidence="2 3" key="1">
    <citation type="journal article" date="2011" name="BMC Genomics">
        <title>Genome-wide analysis of the role of GlnR in Streptomyces venezuelae provides new insights into global nitrogen regulation in actinomycetes.</title>
        <authorList>
            <person name="Pullan S.T."/>
            <person name="Bibb M.J."/>
            <person name="Merrick M."/>
        </authorList>
    </citation>
    <scope>NUCLEOTIDE SEQUENCE [LARGE SCALE GENOMIC DNA]</scope>
    <source>
        <strain evidence="3">ATCC 10712 / CBS 650.69 / DSM 40230 / JCM 4526 / NBRC 13096 / PD 04745</strain>
    </source>
</reference>
<dbReference type="eggNOG" id="COG0467">
    <property type="taxonomic scope" value="Bacteria"/>
</dbReference>
<dbReference type="KEGG" id="sve:SVEN_3979"/>
<feature type="region of interest" description="Disordered" evidence="1">
    <location>
        <begin position="1"/>
        <end position="20"/>
    </location>
</feature>
<gene>
    <name evidence="2" type="ordered locus">SVEN_3979</name>
</gene>
<organism evidence="2 3">
    <name type="scientific">Streptomyces venezuelae (strain ATCC 10712 / CBS 650.69 / DSM 40230 / JCM 4526 / NBRC 13096 / PD 04745)</name>
    <dbReference type="NCBI Taxonomy" id="953739"/>
    <lineage>
        <taxon>Bacteria</taxon>
        <taxon>Bacillati</taxon>
        <taxon>Actinomycetota</taxon>
        <taxon>Actinomycetes</taxon>
        <taxon>Kitasatosporales</taxon>
        <taxon>Streptomycetaceae</taxon>
        <taxon>Streptomyces</taxon>
    </lineage>
</organism>
<evidence type="ECO:0000313" key="3">
    <source>
        <dbReference type="Proteomes" id="UP000006854"/>
    </source>
</evidence>
<protein>
    <submittedName>
        <fullName evidence="2">Toprim domain protein</fullName>
    </submittedName>
</protein>
<evidence type="ECO:0000313" key="2">
    <source>
        <dbReference type="EMBL" id="CCA57265.1"/>
    </source>
</evidence>
<keyword evidence="3" id="KW-1185">Reference proteome</keyword>
<dbReference type="AlphaFoldDB" id="F2RFW3"/>
<dbReference type="STRING" id="953739.SVEN_3979"/>
<dbReference type="RefSeq" id="WP_015035176.1">
    <property type="nucleotide sequence ID" value="NC_018750.1"/>
</dbReference>
<accession>F2RFW3</accession>
<evidence type="ECO:0000256" key="1">
    <source>
        <dbReference type="SAM" id="MobiDB-lite"/>
    </source>
</evidence>
<dbReference type="Proteomes" id="UP000006854">
    <property type="component" value="Chromosome"/>
</dbReference>
<dbReference type="EMBL" id="FR845719">
    <property type="protein sequence ID" value="CCA57265.1"/>
    <property type="molecule type" value="Genomic_DNA"/>
</dbReference>
<sequence>MTTPDMWPTGWEGGASADGPRLVAVPEQPQPRGLLLRPASAVRIRPVRWLWDTTPEGATPTSHGRIPLHSLVLAAGGPGLGKSQYAVWMTAQITRGELPGEMYGQPRPVIYCAAEDSWAYTIAPRLIAAGADMDLVFHVTVMDDNQLHARLSLPVDTTLLAKEAERHSVALLVMDPLLSYIDKTINDYRAAEVRQALEPLVAAADHHRFTILGLAHFTKAGGTDPLARVAGSGAFGQLIRGLIAFAKDEDEQGDERFVMSLEKNNLGRLGLPSHQYAIQAVTIDTPEGPSYVSRFVLGPEINTSVRDVMRAEAVPDVDRAETNEACEWLRGYLTDVGGEAEAKELKEHAKAAGFSNSSMDRARRRLQYHSRTFGFGKERRAIWSIEKPPTTQ</sequence>
<dbReference type="GeneID" id="51864545"/>
<dbReference type="PATRIC" id="fig|953739.5.peg.6480"/>
<proteinExistence type="predicted"/>
<dbReference type="OrthoDB" id="4926055at2"/>